<evidence type="ECO:0000313" key="3">
    <source>
        <dbReference type="Proteomes" id="UP000008370"/>
    </source>
</evidence>
<organism evidence="2 3">
    <name type="scientific">Phanerochaete carnosa (strain HHB-10118-sp)</name>
    <name type="common">White-rot fungus</name>
    <name type="synonym">Peniophora carnosa</name>
    <dbReference type="NCBI Taxonomy" id="650164"/>
    <lineage>
        <taxon>Eukaryota</taxon>
        <taxon>Fungi</taxon>
        <taxon>Dikarya</taxon>
        <taxon>Basidiomycota</taxon>
        <taxon>Agaricomycotina</taxon>
        <taxon>Agaricomycetes</taxon>
        <taxon>Polyporales</taxon>
        <taxon>Phanerochaetaceae</taxon>
        <taxon>Phanerochaete</taxon>
    </lineage>
</organism>
<dbReference type="GeneID" id="18917540"/>
<name>K5WSQ5_PHACS</name>
<sequence>MFGLAGVSLLWSTASSRGAVDVADATLELSKNATALAQEVVSQGVPAAPNTYTPSALARLPVVGVALVGLWHIAFVCVHFSQLGYHLQPYRAQRALLARGRGCRHTSVASDEHHGGVSAFTLSTFPLSLMRARPDFVIIHSLIPASSQVTLVPDFIVHQGVRIHLMNQYGLQLRYVCCLRETFAFRTYRV</sequence>
<dbReference type="InParanoid" id="K5WSQ5"/>
<evidence type="ECO:0000313" key="2">
    <source>
        <dbReference type="EMBL" id="EKM53437.1"/>
    </source>
</evidence>
<proteinExistence type="predicted"/>
<dbReference type="EMBL" id="JH930474">
    <property type="protein sequence ID" value="EKM53437.1"/>
    <property type="molecule type" value="Genomic_DNA"/>
</dbReference>
<reference evidence="2 3" key="1">
    <citation type="journal article" date="2012" name="BMC Genomics">
        <title>Comparative genomics of the white-rot fungi, Phanerochaete carnosa and P. chrysosporium, to elucidate the genetic basis of the distinct wood types they colonize.</title>
        <authorList>
            <person name="Suzuki H."/>
            <person name="MacDonald J."/>
            <person name="Syed K."/>
            <person name="Salamov A."/>
            <person name="Hori C."/>
            <person name="Aerts A."/>
            <person name="Henrissat B."/>
            <person name="Wiebenga A."/>
            <person name="vanKuyk P.A."/>
            <person name="Barry K."/>
            <person name="Lindquist E."/>
            <person name="LaButti K."/>
            <person name="Lapidus A."/>
            <person name="Lucas S."/>
            <person name="Coutinho P."/>
            <person name="Gong Y."/>
            <person name="Samejima M."/>
            <person name="Mahadevan R."/>
            <person name="Abou-Zaid M."/>
            <person name="de Vries R.P."/>
            <person name="Igarashi K."/>
            <person name="Yadav J.S."/>
            <person name="Grigoriev I.V."/>
            <person name="Master E.R."/>
        </authorList>
    </citation>
    <scope>NUCLEOTIDE SEQUENCE [LARGE SCALE GENOMIC DNA]</scope>
    <source>
        <strain evidence="2 3">HHB-10118-sp</strain>
    </source>
</reference>
<dbReference type="HOGENOM" id="CLU_1428460_0_0_1"/>
<keyword evidence="1" id="KW-0732">Signal</keyword>
<feature type="signal peptide" evidence="1">
    <location>
        <begin position="1"/>
        <end position="18"/>
    </location>
</feature>
<keyword evidence="3" id="KW-1185">Reference proteome</keyword>
<dbReference type="AlphaFoldDB" id="K5WSQ5"/>
<evidence type="ECO:0000256" key="1">
    <source>
        <dbReference type="SAM" id="SignalP"/>
    </source>
</evidence>
<protein>
    <submittedName>
        <fullName evidence="2">Uncharacterized protein</fullName>
    </submittedName>
</protein>
<dbReference type="Proteomes" id="UP000008370">
    <property type="component" value="Unassembled WGS sequence"/>
</dbReference>
<dbReference type="RefSeq" id="XP_007398129.1">
    <property type="nucleotide sequence ID" value="XM_007398067.1"/>
</dbReference>
<gene>
    <name evidence="2" type="ORF">PHACADRAFT_259818</name>
</gene>
<dbReference type="KEGG" id="pco:PHACADRAFT_259818"/>
<feature type="chain" id="PRO_5003885913" evidence="1">
    <location>
        <begin position="19"/>
        <end position="190"/>
    </location>
</feature>
<accession>K5WSQ5</accession>